<dbReference type="InterPro" id="IPR013429">
    <property type="entry name" value="Regulatory_FmdB_Zinc_ribbon"/>
</dbReference>
<organism evidence="2 3">
    <name type="scientific">Botrimarina mediterranea</name>
    <dbReference type="NCBI Taxonomy" id="2528022"/>
    <lineage>
        <taxon>Bacteria</taxon>
        <taxon>Pseudomonadati</taxon>
        <taxon>Planctomycetota</taxon>
        <taxon>Planctomycetia</taxon>
        <taxon>Pirellulales</taxon>
        <taxon>Lacipirellulaceae</taxon>
        <taxon>Botrimarina</taxon>
    </lineage>
</organism>
<name>A0A518K3J8_9BACT</name>
<reference evidence="2 3" key="1">
    <citation type="submission" date="2019-02" db="EMBL/GenBank/DDBJ databases">
        <title>Deep-cultivation of Planctomycetes and their phenomic and genomic characterization uncovers novel biology.</title>
        <authorList>
            <person name="Wiegand S."/>
            <person name="Jogler M."/>
            <person name="Boedeker C."/>
            <person name="Pinto D."/>
            <person name="Vollmers J."/>
            <person name="Rivas-Marin E."/>
            <person name="Kohn T."/>
            <person name="Peeters S.H."/>
            <person name="Heuer A."/>
            <person name="Rast P."/>
            <person name="Oberbeckmann S."/>
            <person name="Bunk B."/>
            <person name="Jeske O."/>
            <person name="Meyerdierks A."/>
            <person name="Storesund J.E."/>
            <person name="Kallscheuer N."/>
            <person name="Luecker S."/>
            <person name="Lage O.M."/>
            <person name="Pohl T."/>
            <person name="Merkel B.J."/>
            <person name="Hornburger P."/>
            <person name="Mueller R.-W."/>
            <person name="Bruemmer F."/>
            <person name="Labrenz M."/>
            <person name="Spormann A.M."/>
            <person name="Op den Camp H."/>
            <person name="Overmann J."/>
            <person name="Amann R."/>
            <person name="Jetten M.S.M."/>
            <person name="Mascher T."/>
            <person name="Medema M.H."/>
            <person name="Devos D.P."/>
            <person name="Kaster A.-K."/>
            <person name="Ovreas L."/>
            <person name="Rohde M."/>
            <person name="Galperin M.Y."/>
            <person name="Jogler C."/>
        </authorList>
    </citation>
    <scope>NUCLEOTIDE SEQUENCE [LARGE SCALE GENOMIC DNA]</scope>
    <source>
        <strain evidence="2 3">Spa11</strain>
    </source>
</reference>
<sequence length="76" mass="7729">MPLYEYQCKDCDRDVEVLVRSEAEKPECPECGSGRLVKLLSVCASPTTGSGPASLPTSLPSGGGGCGGGCACHPRG</sequence>
<feature type="domain" description="Putative regulatory protein FmdB zinc ribbon" evidence="1">
    <location>
        <begin position="1"/>
        <end position="41"/>
    </location>
</feature>
<dbReference type="Proteomes" id="UP000316426">
    <property type="component" value="Chromosome"/>
</dbReference>
<protein>
    <submittedName>
        <fullName evidence="2">Zinc ribbon domain protein</fullName>
    </submittedName>
</protein>
<proteinExistence type="predicted"/>
<dbReference type="AlphaFoldDB" id="A0A518K3J8"/>
<dbReference type="Pfam" id="PF09723">
    <property type="entry name" value="Zn_ribbon_8"/>
    <property type="match status" value="1"/>
</dbReference>
<dbReference type="NCBIfam" id="TIGR02605">
    <property type="entry name" value="CxxC_CxxC_SSSS"/>
    <property type="match status" value="1"/>
</dbReference>
<accession>A0A518K3J8</accession>
<keyword evidence="3" id="KW-1185">Reference proteome</keyword>
<dbReference type="EMBL" id="CP036349">
    <property type="protein sequence ID" value="QDV72376.1"/>
    <property type="molecule type" value="Genomic_DNA"/>
</dbReference>
<dbReference type="SMART" id="SM00834">
    <property type="entry name" value="CxxC_CXXC_SSSS"/>
    <property type="match status" value="1"/>
</dbReference>
<evidence type="ECO:0000313" key="3">
    <source>
        <dbReference type="Proteomes" id="UP000316426"/>
    </source>
</evidence>
<gene>
    <name evidence="2" type="ORF">Spa11_05510</name>
</gene>
<evidence type="ECO:0000313" key="2">
    <source>
        <dbReference type="EMBL" id="QDV72376.1"/>
    </source>
</evidence>
<evidence type="ECO:0000259" key="1">
    <source>
        <dbReference type="SMART" id="SM00834"/>
    </source>
</evidence>
<dbReference type="RefSeq" id="WP_145107002.1">
    <property type="nucleotide sequence ID" value="NZ_CP036349.1"/>
</dbReference>
<dbReference type="KEGG" id="bmei:Spa11_05510"/>